<dbReference type="Gene3D" id="3.40.50.300">
    <property type="entry name" value="P-loop containing nucleotide triphosphate hydrolases"/>
    <property type="match status" value="1"/>
</dbReference>
<dbReference type="SMART" id="SM00382">
    <property type="entry name" value="AAA"/>
    <property type="match status" value="1"/>
</dbReference>
<dbReference type="AlphaFoldDB" id="A0A840QM48"/>
<dbReference type="InterPro" id="IPR052934">
    <property type="entry name" value="Methyl-DNA_Rec/Restrict_Enz"/>
</dbReference>
<feature type="domain" description="AAA+ ATPase" evidence="1">
    <location>
        <begin position="277"/>
        <end position="438"/>
    </location>
</feature>
<proteinExistence type="predicted"/>
<organism evidence="2 3">
    <name type="scientific">Texcoconibacillus texcoconensis</name>
    <dbReference type="NCBI Taxonomy" id="1095777"/>
    <lineage>
        <taxon>Bacteria</taxon>
        <taxon>Bacillati</taxon>
        <taxon>Bacillota</taxon>
        <taxon>Bacilli</taxon>
        <taxon>Bacillales</taxon>
        <taxon>Bacillaceae</taxon>
        <taxon>Texcoconibacillus</taxon>
    </lineage>
</organism>
<dbReference type="RefSeq" id="WP_221301827.1">
    <property type="nucleotide sequence ID" value="NZ_JACHHB010000002.1"/>
</dbReference>
<reference evidence="2 3" key="1">
    <citation type="submission" date="2020-08" db="EMBL/GenBank/DDBJ databases">
        <title>Genomic Encyclopedia of Type Strains, Phase IV (KMG-IV): sequencing the most valuable type-strain genomes for metagenomic binning, comparative biology and taxonomic classification.</title>
        <authorList>
            <person name="Goeker M."/>
        </authorList>
    </citation>
    <scope>NUCLEOTIDE SEQUENCE [LARGE SCALE GENOMIC DNA]</scope>
    <source>
        <strain evidence="2 3">DSM 24696</strain>
    </source>
</reference>
<dbReference type="GO" id="GO:0016887">
    <property type="term" value="F:ATP hydrolysis activity"/>
    <property type="evidence" value="ECO:0007669"/>
    <property type="project" value="InterPro"/>
</dbReference>
<evidence type="ECO:0000313" key="2">
    <source>
        <dbReference type="EMBL" id="MBB5172447.1"/>
    </source>
</evidence>
<dbReference type="InterPro" id="IPR027417">
    <property type="entry name" value="P-loop_NTPase"/>
</dbReference>
<evidence type="ECO:0000313" key="3">
    <source>
        <dbReference type="Proteomes" id="UP000551878"/>
    </source>
</evidence>
<evidence type="ECO:0000259" key="1">
    <source>
        <dbReference type="SMART" id="SM00382"/>
    </source>
</evidence>
<dbReference type="CDD" id="cd00009">
    <property type="entry name" value="AAA"/>
    <property type="match status" value="1"/>
</dbReference>
<comment type="caution">
    <text evidence="2">The sequence shown here is derived from an EMBL/GenBank/DDBJ whole genome shotgun (WGS) entry which is preliminary data.</text>
</comment>
<dbReference type="EMBL" id="JACHHB010000002">
    <property type="protein sequence ID" value="MBB5172447.1"/>
    <property type="molecule type" value="Genomic_DNA"/>
</dbReference>
<dbReference type="SUPFAM" id="SSF52540">
    <property type="entry name" value="P-loop containing nucleoside triphosphate hydrolases"/>
    <property type="match status" value="1"/>
</dbReference>
<dbReference type="PANTHER" id="PTHR37291">
    <property type="entry name" value="5-METHYLCYTOSINE-SPECIFIC RESTRICTION ENZYME B"/>
    <property type="match status" value="1"/>
</dbReference>
<gene>
    <name evidence="2" type="ORF">HNQ41_000591</name>
</gene>
<dbReference type="InterPro" id="IPR003593">
    <property type="entry name" value="AAA+_ATPase"/>
</dbReference>
<dbReference type="InterPro" id="IPR011704">
    <property type="entry name" value="ATPase_dyneun-rel_AAA"/>
</dbReference>
<dbReference type="GO" id="GO:0005524">
    <property type="term" value="F:ATP binding"/>
    <property type="evidence" value="ECO:0007669"/>
    <property type="project" value="InterPro"/>
</dbReference>
<keyword evidence="3" id="KW-1185">Reference proteome</keyword>
<dbReference type="PANTHER" id="PTHR37291:SF1">
    <property type="entry name" value="TYPE IV METHYL-DIRECTED RESTRICTION ENZYME ECOKMCRB SUBUNIT"/>
    <property type="match status" value="1"/>
</dbReference>
<protein>
    <submittedName>
        <fullName evidence="2">MoxR-like ATPase</fullName>
    </submittedName>
</protein>
<dbReference type="Proteomes" id="UP000551878">
    <property type="component" value="Unassembled WGS sequence"/>
</dbReference>
<sequence length="523" mass="60782">MSISGDITLEKLKTELYTFYEKPLNQLIVRIRRFRAEQIRQLLSRPENVDLDTFNKEIWSIGYGMINNKRVNIFEMSEKDTSSIEALKQAIEKGEFQYYGNSIWGSGSRQFGPQLTHETDLDKQELIHHAIKILNDEKKSPIEKAREIYQIRGFGYNTATGQVMVFHPDQFALYNKESKSALKGLGYTFESIDEFQQQMTELYTELGVKDYLELDFFLFQLNQNQLSKSIHVEPTEIPQDPIENTELNQTYSISDLSNDIGESTEAINRWIRAIERKGQGILYGPPGTGKTYIAEWLAKYFIGGGEGFSDLVQFHPSYAYEDFIQGLRPVTNENQVLQYDVVPGRFLEFCEKARTKTGDCVLIIDEINRANLSRVFGELMYLLEYRDRSIPLAGGGNFSIPTNVKVIGTMNTADRSIALMDNALRRRFAFISLYPNYDILRQYHQQTETNVEPLIEVLHDLNEQIGDPHYEIGISFFLIENLHQHLGDIWCMEIEPYLEEYFFDQPNKIQQFRWQSVNERLRV</sequence>
<name>A0A840QM48_9BACI</name>
<accession>A0A840QM48</accession>
<dbReference type="Pfam" id="PF07728">
    <property type="entry name" value="AAA_5"/>
    <property type="match status" value="1"/>
</dbReference>